<keyword evidence="1" id="KW-0812">Transmembrane</keyword>
<evidence type="ECO:0000256" key="1">
    <source>
        <dbReference type="SAM" id="Phobius"/>
    </source>
</evidence>
<accession>A0A1F6XDZ5</accession>
<keyword evidence="1" id="KW-0472">Membrane</keyword>
<feature type="transmembrane region" description="Helical" evidence="1">
    <location>
        <begin position="64"/>
        <end position="90"/>
    </location>
</feature>
<dbReference type="Pfam" id="PF04307">
    <property type="entry name" value="YdjM"/>
    <property type="match status" value="1"/>
</dbReference>
<protein>
    <recommendedName>
        <fullName evidence="4">Metal-dependent hydrolase</fullName>
    </recommendedName>
</protein>
<name>A0A1F6XDZ5_9BACT</name>
<dbReference type="AlphaFoldDB" id="A0A1F6XDZ5"/>
<proteinExistence type="predicted"/>
<dbReference type="Proteomes" id="UP000179381">
    <property type="component" value="Unassembled WGS sequence"/>
</dbReference>
<gene>
    <name evidence="2" type="ORF">A2933_02500</name>
</gene>
<reference evidence="2 3" key="1">
    <citation type="journal article" date="2016" name="Nat. Commun.">
        <title>Thousands of microbial genomes shed light on interconnected biogeochemical processes in an aquifer system.</title>
        <authorList>
            <person name="Anantharaman K."/>
            <person name="Brown C.T."/>
            <person name="Hug L.A."/>
            <person name="Sharon I."/>
            <person name="Castelle C.J."/>
            <person name="Probst A.J."/>
            <person name="Thomas B.C."/>
            <person name="Singh A."/>
            <person name="Wilkins M.J."/>
            <person name="Karaoz U."/>
            <person name="Brodie E.L."/>
            <person name="Williams K.H."/>
            <person name="Hubbard S.S."/>
            <person name="Banfield J.F."/>
        </authorList>
    </citation>
    <scope>NUCLEOTIDE SEQUENCE [LARGE SCALE GENOMIC DNA]</scope>
</reference>
<evidence type="ECO:0000313" key="3">
    <source>
        <dbReference type="Proteomes" id="UP000179381"/>
    </source>
</evidence>
<organism evidence="2 3">
    <name type="scientific">Candidatus Nomurabacteria bacterium RIFCSPLOWO2_01_FULL_46_18</name>
    <dbReference type="NCBI Taxonomy" id="1801783"/>
    <lineage>
        <taxon>Bacteria</taxon>
        <taxon>Candidatus Nomuraibacteriota</taxon>
    </lineage>
</organism>
<feature type="transmembrane region" description="Helical" evidence="1">
    <location>
        <begin position="118"/>
        <end position="138"/>
    </location>
</feature>
<dbReference type="InterPro" id="IPR007404">
    <property type="entry name" value="YdjM-like"/>
</dbReference>
<comment type="caution">
    <text evidence="2">The sequence shown here is derived from an EMBL/GenBank/DDBJ whole genome shotgun (WGS) entry which is preliminary data.</text>
</comment>
<keyword evidence="1" id="KW-1133">Transmembrane helix</keyword>
<evidence type="ECO:0008006" key="4">
    <source>
        <dbReference type="Google" id="ProtNLM"/>
    </source>
</evidence>
<sequence length="139" mass="15770">MAGLVLGKITGNYSLSLAGAVLVDADHIFSYTKAKILFRPKELWRTLTDKNDPYGDQRYFLHNFFVFILITGTSAFINLQTGLIVGLAYLSHLILDALDDADYFPFFPNKKINLRGPIGYFSKSEFVFALFFLLIYVLI</sequence>
<dbReference type="EMBL" id="MFVH01000015">
    <property type="protein sequence ID" value="OGI92228.1"/>
    <property type="molecule type" value="Genomic_DNA"/>
</dbReference>
<evidence type="ECO:0000313" key="2">
    <source>
        <dbReference type="EMBL" id="OGI92228.1"/>
    </source>
</evidence>